<dbReference type="Gene3D" id="3.30.70.100">
    <property type="match status" value="1"/>
</dbReference>
<dbReference type="InterPro" id="IPR001792">
    <property type="entry name" value="Acylphosphatase-like_dom"/>
</dbReference>
<dbReference type="RefSeq" id="WP_377284243.1">
    <property type="nucleotide sequence ID" value="NZ_JBHRSI010000015.1"/>
</dbReference>
<feature type="active site" evidence="4">
    <location>
        <position position="38"/>
    </location>
</feature>
<evidence type="ECO:0000259" key="7">
    <source>
        <dbReference type="PROSITE" id="PS51160"/>
    </source>
</evidence>
<dbReference type="InterPro" id="IPR020456">
    <property type="entry name" value="Acylphosphatase"/>
</dbReference>
<reference evidence="9" key="1">
    <citation type="journal article" date="2019" name="Int. J. Syst. Evol. Microbiol.">
        <title>The Global Catalogue of Microorganisms (GCM) 10K type strain sequencing project: providing services to taxonomists for standard genome sequencing and annotation.</title>
        <authorList>
            <consortium name="The Broad Institute Genomics Platform"/>
            <consortium name="The Broad Institute Genome Sequencing Center for Infectious Disease"/>
            <person name="Wu L."/>
            <person name="Ma J."/>
        </authorList>
    </citation>
    <scope>NUCLEOTIDE SEQUENCE [LARGE SCALE GENOMIC DNA]</scope>
    <source>
        <strain evidence="9">DFY28</strain>
    </source>
</reference>
<dbReference type="InterPro" id="IPR017968">
    <property type="entry name" value="Acylphosphatase_CS"/>
</dbReference>
<evidence type="ECO:0000256" key="2">
    <source>
        <dbReference type="ARBA" id="ARBA00012150"/>
    </source>
</evidence>
<dbReference type="PROSITE" id="PS51160">
    <property type="entry name" value="ACYLPHOSPHATASE_3"/>
    <property type="match status" value="1"/>
</dbReference>
<dbReference type="PANTHER" id="PTHR47268">
    <property type="entry name" value="ACYLPHOSPHATASE"/>
    <property type="match status" value="1"/>
</dbReference>
<protein>
    <recommendedName>
        <fullName evidence="2 4">acylphosphatase</fullName>
        <ecNumber evidence="2 4">3.6.1.7</ecNumber>
    </recommendedName>
</protein>
<dbReference type="EMBL" id="JBHUEY010000001">
    <property type="protein sequence ID" value="MFD1783095.1"/>
    <property type="molecule type" value="Genomic_DNA"/>
</dbReference>
<accession>A0ABW4N356</accession>
<evidence type="ECO:0000256" key="1">
    <source>
        <dbReference type="ARBA" id="ARBA00005614"/>
    </source>
</evidence>
<feature type="region of interest" description="Disordered" evidence="6">
    <location>
        <begin position="74"/>
        <end position="93"/>
    </location>
</feature>
<dbReference type="Pfam" id="PF00708">
    <property type="entry name" value="Acylphosphatase"/>
    <property type="match status" value="1"/>
</dbReference>
<gene>
    <name evidence="8" type="ORF">ACFSC0_06790</name>
</gene>
<comment type="caution">
    <text evidence="8">The sequence shown here is derived from an EMBL/GenBank/DDBJ whole genome shotgun (WGS) entry which is preliminary data.</text>
</comment>
<evidence type="ECO:0000256" key="3">
    <source>
        <dbReference type="ARBA" id="ARBA00047645"/>
    </source>
</evidence>
<keyword evidence="4" id="KW-0378">Hydrolase</keyword>
<comment type="similarity">
    <text evidence="1 5">Belongs to the acylphosphatase family.</text>
</comment>
<evidence type="ECO:0000256" key="6">
    <source>
        <dbReference type="SAM" id="MobiDB-lite"/>
    </source>
</evidence>
<evidence type="ECO:0000313" key="9">
    <source>
        <dbReference type="Proteomes" id="UP001597237"/>
    </source>
</evidence>
<feature type="domain" description="Acylphosphatase-like" evidence="7">
    <location>
        <begin position="5"/>
        <end position="91"/>
    </location>
</feature>
<evidence type="ECO:0000256" key="4">
    <source>
        <dbReference type="PROSITE-ProRule" id="PRU00520"/>
    </source>
</evidence>
<sequence>MAREAMRLIIEGRVQGVGYRWWAVREATALGVDGWVRNRRDGKVELLAIGDKGALQRLAELCHEGPPAARVLRVDRSSAEDDGSQGFEERATT</sequence>
<comment type="catalytic activity">
    <reaction evidence="3 4">
        <text>an acyl phosphate + H2O = a carboxylate + phosphate + H(+)</text>
        <dbReference type="Rhea" id="RHEA:14965"/>
        <dbReference type="ChEBI" id="CHEBI:15377"/>
        <dbReference type="ChEBI" id="CHEBI:15378"/>
        <dbReference type="ChEBI" id="CHEBI:29067"/>
        <dbReference type="ChEBI" id="CHEBI:43474"/>
        <dbReference type="ChEBI" id="CHEBI:59918"/>
        <dbReference type="EC" id="3.6.1.7"/>
    </reaction>
</comment>
<dbReference type="PROSITE" id="PS00151">
    <property type="entry name" value="ACYLPHOSPHATASE_2"/>
    <property type="match status" value="1"/>
</dbReference>
<feature type="active site" evidence="4">
    <location>
        <position position="20"/>
    </location>
</feature>
<dbReference type="InterPro" id="IPR036046">
    <property type="entry name" value="Acylphosphatase-like_dom_sf"/>
</dbReference>
<evidence type="ECO:0000256" key="5">
    <source>
        <dbReference type="RuleBase" id="RU004168"/>
    </source>
</evidence>
<proteinExistence type="inferred from homology"/>
<dbReference type="PANTHER" id="PTHR47268:SF4">
    <property type="entry name" value="ACYLPHOSPHATASE"/>
    <property type="match status" value="1"/>
</dbReference>
<dbReference type="EC" id="3.6.1.7" evidence="2 4"/>
<organism evidence="8 9">
    <name type="scientific">Phenylobacterium terrae</name>
    <dbReference type="NCBI Taxonomy" id="2665495"/>
    <lineage>
        <taxon>Bacteria</taxon>
        <taxon>Pseudomonadati</taxon>
        <taxon>Pseudomonadota</taxon>
        <taxon>Alphaproteobacteria</taxon>
        <taxon>Caulobacterales</taxon>
        <taxon>Caulobacteraceae</taxon>
        <taxon>Phenylobacterium</taxon>
    </lineage>
</organism>
<dbReference type="SUPFAM" id="SSF54975">
    <property type="entry name" value="Acylphosphatase/BLUF domain-like"/>
    <property type="match status" value="1"/>
</dbReference>
<keyword evidence="9" id="KW-1185">Reference proteome</keyword>
<evidence type="ECO:0000313" key="8">
    <source>
        <dbReference type="EMBL" id="MFD1783095.1"/>
    </source>
</evidence>
<name>A0ABW4N356_9CAUL</name>
<dbReference type="Proteomes" id="UP001597237">
    <property type="component" value="Unassembled WGS sequence"/>
</dbReference>